<dbReference type="OrthoDB" id="6380398at2759"/>
<keyword evidence="8" id="KW-1185">Reference proteome</keyword>
<evidence type="ECO:0000256" key="2">
    <source>
        <dbReference type="ARBA" id="ARBA00022525"/>
    </source>
</evidence>
<dbReference type="EMBL" id="JTDE01018025">
    <property type="protein sequence ID" value="KAF7233855.1"/>
    <property type="molecule type" value="Genomic_DNA"/>
</dbReference>
<dbReference type="InterPro" id="IPR009003">
    <property type="entry name" value="Peptidase_S1_PA"/>
</dbReference>
<name>A0A8S9YJ28_9TREM</name>
<dbReference type="AlphaFoldDB" id="A0A8S9YJ28"/>
<dbReference type="Proteomes" id="UP000822476">
    <property type="component" value="Unassembled WGS sequence"/>
</dbReference>
<dbReference type="InterPro" id="IPR043504">
    <property type="entry name" value="Peptidase_S1_PA_chymotrypsin"/>
</dbReference>
<evidence type="ECO:0000256" key="3">
    <source>
        <dbReference type="ARBA" id="ARBA00022670"/>
    </source>
</evidence>
<evidence type="ECO:0000256" key="4">
    <source>
        <dbReference type="ARBA" id="ARBA00022801"/>
    </source>
</evidence>
<evidence type="ECO:0000256" key="5">
    <source>
        <dbReference type="ARBA" id="ARBA00022825"/>
    </source>
</evidence>
<evidence type="ECO:0000256" key="1">
    <source>
        <dbReference type="ARBA" id="ARBA00004613"/>
    </source>
</evidence>
<gene>
    <name evidence="7" type="ORF">EG68_12611</name>
</gene>
<comment type="caution">
    <text evidence="7">The sequence shown here is derived from an EMBL/GenBank/DDBJ whole genome shotgun (WGS) entry which is preliminary data.</text>
</comment>
<proteinExistence type="predicted"/>
<sequence length="106" mass="12486">MHRKINLAQWHAVLGDYLLTWEDDHEQSVRFSSVHIHPNYGQKAHFDNDIALLRLNITAQFQRTIRPVCLQHNDTTRSMEQRFISRTNCYVAGWGRTECESLNVAY</sequence>
<dbReference type="GO" id="GO:0005615">
    <property type="term" value="C:extracellular space"/>
    <property type="evidence" value="ECO:0007669"/>
    <property type="project" value="TreeGrafter"/>
</dbReference>
<evidence type="ECO:0000259" key="6">
    <source>
        <dbReference type="Pfam" id="PF00089"/>
    </source>
</evidence>
<evidence type="ECO:0000313" key="8">
    <source>
        <dbReference type="Proteomes" id="UP000822476"/>
    </source>
</evidence>
<dbReference type="PANTHER" id="PTHR24264">
    <property type="entry name" value="TRYPSIN-RELATED"/>
    <property type="match status" value="1"/>
</dbReference>
<dbReference type="Pfam" id="PF00089">
    <property type="entry name" value="Trypsin"/>
    <property type="match status" value="1"/>
</dbReference>
<protein>
    <recommendedName>
        <fullName evidence="6">Peptidase S1 domain-containing protein</fullName>
    </recommendedName>
</protein>
<organism evidence="7 8">
    <name type="scientific">Paragonimus skrjabini miyazakii</name>
    <dbReference type="NCBI Taxonomy" id="59628"/>
    <lineage>
        <taxon>Eukaryota</taxon>
        <taxon>Metazoa</taxon>
        <taxon>Spiralia</taxon>
        <taxon>Lophotrochozoa</taxon>
        <taxon>Platyhelminthes</taxon>
        <taxon>Trematoda</taxon>
        <taxon>Digenea</taxon>
        <taxon>Plagiorchiida</taxon>
        <taxon>Troglotremata</taxon>
        <taxon>Troglotrematidae</taxon>
        <taxon>Paragonimus</taxon>
    </lineage>
</organism>
<dbReference type="InterPro" id="IPR050127">
    <property type="entry name" value="Serine_Proteases_S1"/>
</dbReference>
<dbReference type="GO" id="GO:0006508">
    <property type="term" value="P:proteolysis"/>
    <property type="evidence" value="ECO:0007669"/>
    <property type="project" value="UniProtKB-KW"/>
</dbReference>
<keyword evidence="5" id="KW-0720">Serine protease</keyword>
<keyword evidence="2" id="KW-0964">Secreted</keyword>
<dbReference type="GO" id="GO:0004252">
    <property type="term" value="F:serine-type endopeptidase activity"/>
    <property type="evidence" value="ECO:0007669"/>
    <property type="project" value="InterPro"/>
</dbReference>
<dbReference type="InterPro" id="IPR001254">
    <property type="entry name" value="Trypsin_dom"/>
</dbReference>
<evidence type="ECO:0000313" key="7">
    <source>
        <dbReference type="EMBL" id="KAF7233855.1"/>
    </source>
</evidence>
<dbReference type="PANTHER" id="PTHR24264:SF65">
    <property type="entry name" value="SRCR DOMAIN-CONTAINING PROTEIN"/>
    <property type="match status" value="1"/>
</dbReference>
<dbReference type="SUPFAM" id="SSF50494">
    <property type="entry name" value="Trypsin-like serine proteases"/>
    <property type="match status" value="1"/>
</dbReference>
<feature type="domain" description="Peptidase S1" evidence="6">
    <location>
        <begin position="9"/>
        <end position="98"/>
    </location>
</feature>
<keyword evidence="4" id="KW-0378">Hydrolase</keyword>
<dbReference type="Gene3D" id="2.40.10.10">
    <property type="entry name" value="Trypsin-like serine proteases"/>
    <property type="match status" value="1"/>
</dbReference>
<accession>A0A8S9YJ28</accession>
<reference evidence="7" key="1">
    <citation type="submission" date="2019-07" db="EMBL/GenBank/DDBJ databases">
        <title>Annotation for the trematode Paragonimus miyazaki's.</title>
        <authorList>
            <person name="Choi Y.-J."/>
        </authorList>
    </citation>
    <scope>NUCLEOTIDE SEQUENCE</scope>
    <source>
        <strain evidence="7">Japan</strain>
    </source>
</reference>
<keyword evidence="3" id="KW-0645">Protease</keyword>
<comment type="subcellular location">
    <subcellularLocation>
        <location evidence="1">Secreted</location>
    </subcellularLocation>
</comment>